<keyword evidence="5" id="KW-0677">Repeat</keyword>
<organism evidence="14 15">
    <name type="scientific">Capsicum baccatum</name>
    <name type="common">Peruvian pepper</name>
    <dbReference type="NCBI Taxonomy" id="33114"/>
    <lineage>
        <taxon>Eukaryota</taxon>
        <taxon>Viridiplantae</taxon>
        <taxon>Streptophyta</taxon>
        <taxon>Embryophyta</taxon>
        <taxon>Tracheophyta</taxon>
        <taxon>Spermatophyta</taxon>
        <taxon>Magnoliopsida</taxon>
        <taxon>eudicotyledons</taxon>
        <taxon>Gunneridae</taxon>
        <taxon>Pentapetalae</taxon>
        <taxon>asterids</taxon>
        <taxon>lamiids</taxon>
        <taxon>Solanales</taxon>
        <taxon>Solanaceae</taxon>
        <taxon>Solanoideae</taxon>
        <taxon>Capsiceae</taxon>
        <taxon>Capsicum</taxon>
    </lineage>
</organism>
<feature type="compositionally biased region" description="Polar residues" evidence="12">
    <location>
        <begin position="740"/>
        <end position="752"/>
    </location>
</feature>
<dbReference type="PROSITE" id="PS51295">
    <property type="entry name" value="CRM"/>
    <property type="match status" value="4"/>
</dbReference>
<dbReference type="SMART" id="SM01103">
    <property type="entry name" value="CRS1_YhbY"/>
    <property type="match status" value="4"/>
</dbReference>
<feature type="domain" description="CRM" evidence="13">
    <location>
        <begin position="370"/>
        <end position="467"/>
    </location>
</feature>
<feature type="region of interest" description="Disordered" evidence="12">
    <location>
        <begin position="485"/>
        <end position="519"/>
    </location>
</feature>
<dbReference type="GO" id="GO:0003729">
    <property type="term" value="F:mRNA binding"/>
    <property type="evidence" value="ECO:0007669"/>
    <property type="project" value="InterPro"/>
</dbReference>
<protein>
    <recommendedName>
        <fullName evidence="13">CRM domain-containing protein</fullName>
    </recommendedName>
</protein>
<evidence type="ECO:0000256" key="12">
    <source>
        <dbReference type="SAM" id="MobiDB-lite"/>
    </source>
</evidence>
<sequence>MLLPFCNFHPLNPSKTLLTNPSPSLSLKPFTVFATSPNTEAALPESAIKRISEKLRSLGFVQEPQVQETPQSSFGPNPTVNSPGQIFVPLPAQLPKHRVGHTLDTSWSTPENPVPQPGLGESIQKFHELRDGFLKEKEKERLRNKEEKKERAPSLAELTLKAEELSRLRTIGIAIRKKLKIGKAGITEGIVNGIHERWRRTELVKITCEDICRLNMKRTHELLEKKTGGLVIWRSGSNIILYRGADYKYPYFSGSSFENNSAQDATPDLFTGAEEHMSNSSGMDAVKSDALDRKSSPRVIQGVGSPDRVRFELPGEAAHTEEADKLLEGLGPRFTDWWGCEPLPIDADLLPAIVPGYKRPFRLLPYGVKPKLTNDEMTTLRRLGRPLPCHFALGKNRKLQGLAAAIVKLWEKCEIAKVAVKRGVQNTNSELMAEELKWLTGGTLLSRDREFIVFYRGKDFLPSAVSSAIEERRKQIIEEEKRSGINSSVANAKERKQSATGSVSDDGHANRNNQKADLEKKKLTSMEAAIKRTVDKLTTALEKKAEVEKLLLELEEDEVPQQSDMDKEGITEEERYMLRKIGLRMKPFLLLGRRGVFDGTVENMHLHWKYRELVKVITGMKNIEEVHQIARMLEAESGGILVAIERVNKGYAIIVYRGKNYERPASLRPQTLLSKREAMKRSIEAQRRQSLKLHVLKLTQNIEALKSRLAKNEEMIHIQSPDIVDKQVPVTGLSDAAGGTNYQPSLASPCTSEDSEDVAEDTDPNCPNELPSDSSDTDHSSQQDIPSDSSFQYESKAAAMYDTTQPQHQSISSTKESKSMFNVNVDKKVFGSAVGEFVSTSFKEEVKIHFSETKSFSKSQEVDNKKEVSQVDSVKPQQELRSTRSRFEGMSPKKIQLSNRERLLLRKQALKMKKQPVLAVGRSNIVTGVAKNIKEHFKKYPLAIVNVKGRAKGTSVREVVFKLEQATGAVLVSQEPSKVVLYRGWGAGEERASSNGNGTRDSRNIREHKELLAISPELFSAIRLECGLQSDNEMEVAS</sequence>
<reference evidence="14 15" key="1">
    <citation type="journal article" date="2017" name="Genome Biol.">
        <title>New reference genome sequences of hot pepper reveal the massive evolution of plant disease-resistance genes by retroduplication.</title>
        <authorList>
            <person name="Kim S."/>
            <person name="Park J."/>
            <person name="Yeom S.I."/>
            <person name="Kim Y.M."/>
            <person name="Seo E."/>
            <person name="Kim K.T."/>
            <person name="Kim M.S."/>
            <person name="Lee J.M."/>
            <person name="Cheong K."/>
            <person name="Shin H.S."/>
            <person name="Kim S.B."/>
            <person name="Han K."/>
            <person name="Lee J."/>
            <person name="Park M."/>
            <person name="Lee H.A."/>
            <person name="Lee H.Y."/>
            <person name="Lee Y."/>
            <person name="Oh S."/>
            <person name="Lee J.H."/>
            <person name="Choi E."/>
            <person name="Choi E."/>
            <person name="Lee S.E."/>
            <person name="Jeon J."/>
            <person name="Kim H."/>
            <person name="Choi G."/>
            <person name="Song H."/>
            <person name="Lee J."/>
            <person name="Lee S.C."/>
            <person name="Kwon J.K."/>
            <person name="Lee H.Y."/>
            <person name="Koo N."/>
            <person name="Hong Y."/>
            <person name="Kim R.W."/>
            <person name="Kang W.H."/>
            <person name="Huh J.H."/>
            <person name="Kang B.C."/>
            <person name="Yang T.J."/>
            <person name="Lee Y.H."/>
            <person name="Bennetzen J.L."/>
            <person name="Choi D."/>
        </authorList>
    </citation>
    <scope>NUCLEOTIDE SEQUENCE [LARGE SCALE GENOMIC DNA]</scope>
    <source>
        <strain evidence="15">cv. PBC81</strain>
    </source>
</reference>
<evidence type="ECO:0000313" key="15">
    <source>
        <dbReference type="Proteomes" id="UP000224567"/>
    </source>
</evidence>
<feature type="domain" description="CRM" evidence="13">
    <location>
        <begin position="895"/>
        <end position="994"/>
    </location>
</feature>
<evidence type="ECO:0000256" key="2">
    <source>
        <dbReference type="ARBA" id="ARBA00022528"/>
    </source>
</evidence>
<feature type="compositionally biased region" description="Acidic residues" evidence="12">
    <location>
        <begin position="753"/>
        <end position="763"/>
    </location>
</feature>
<keyword evidence="8" id="KW-0508">mRNA splicing</keyword>
<reference evidence="15" key="2">
    <citation type="journal article" date="2017" name="J. Anim. Genet.">
        <title>Multiple reference genome sequences of hot pepper reveal the massive evolution of plant disease resistance genes by retroduplication.</title>
        <authorList>
            <person name="Kim S."/>
            <person name="Park J."/>
            <person name="Yeom S.-I."/>
            <person name="Kim Y.-M."/>
            <person name="Seo E."/>
            <person name="Kim K.-T."/>
            <person name="Kim M.-S."/>
            <person name="Lee J.M."/>
            <person name="Cheong K."/>
            <person name="Shin H.-S."/>
            <person name="Kim S.-B."/>
            <person name="Han K."/>
            <person name="Lee J."/>
            <person name="Park M."/>
            <person name="Lee H.-A."/>
            <person name="Lee H.-Y."/>
            <person name="Lee Y."/>
            <person name="Oh S."/>
            <person name="Lee J.H."/>
            <person name="Choi E."/>
            <person name="Choi E."/>
            <person name="Lee S.E."/>
            <person name="Jeon J."/>
            <person name="Kim H."/>
            <person name="Choi G."/>
            <person name="Song H."/>
            <person name="Lee J."/>
            <person name="Lee S.-C."/>
            <person name="Kwon J.-K."/>
            <person name="Lee H.-Y."/>
            <person name="Koo N."/>
            <person name="Hong Y."/>
            <person name="Kim R.W."/>
            <person name="Kang W.-H."/>
            <person name="Huh J.H."/>
            <person name="Kang B.-C."/>
            <person name="Yang T.-J."/>
            <person name="Lee Y.-H."/>
            <person name="Bennetzen J.L."/>
            <person name="Choi D."/>
        </authorList>
    </citation>
    <scope>NUCLEOTIDE SEQUENCE [LARGE SCALE GENOMIC DNA]</scope>
    <source>
        <strain evidence="15">cv. PBC81</strain>
    </source>
</reference>
<evidence type="ECO:0000256" key="9">
    <source>
        <dbReference type="ARBA" id="ARBA00023274"/>
    </source>
</evidence>
<keyword evidence="9" id="KW-0687">Ribonucleoprotein</keyword>
<evidence type="ECO:0000256" key="11">
    <source>
        <dbReference type="SAM" id="Coils"/>
    </source>
</evidence>
<dbReference type="GO" id="GO:0009507">
    <property type="term" value="C:chloroplast"/>
    <property type="evidence" value="ECO:0007669"/>
    <property type="project" value="UniProtKB-SubCell"/>
</dbReference>
<evidence type="ECO:0000256" key="1">
    <source>
        <dbReference type="ARBA" id="ARBA00004229"/>
    </source>
</evidence>
<evidence type="ECO:0000256" key="3">
    <source>
        <dbReference type="ARBA" id="ARBA00022640"/>
    </source>
</evidence>
<comment type="caution">
    <text evidence="14">The sequence shown here is derived from an EMBL/GenBank/DDBJ whole genome shotgun (WGS) entry which is preliminary data.</text>
</comment>
<dbReference type="InterPro" id="IPR045278">
    <property type="entry name" value="CRS1/CFM2/CFM3"/>
</dbReference>
<comment type="subcellular location">
    <subcellularLocation>
        <location evidence="1">Plastid</location>
        <location evidence="1">Chloroplast</location>
    </subcellularLocation>
</comment>
<feature type="compositionally biased region" description="Polar residues" evidence="12">
    <location>
        <begin position="870"/>
        <end position="880"/>
    </location>
</feature>
<evidence type="ECO:0000256" key="8">
    <source>
        <dbReference type="ARBA" id="ARBA00023187"/>
    </source>
</evidence>
<dbReference type="AlphaFoldDB" id="A0A2G2XIC7"/>
<accession>A0A2G2XIC7</accession>
<dbReference type="InterPro" id="IPR001890">
    <property type="entry name" value="RNA-binding_CRM"/>
</dbReference>
<feature type="domain" description="CRM" evidence="13">
    <location>
        <begin position="568"/>
        <end position="668"/>
    </location>
</feature>
<keyword evidence="2" id="KW-0150">Chloroplast</keyword>
<dbReference type="OrthoDB" id="551352at2759"/>
<dbReference type="Pfam" id="PF01985">
    <property type="entry name" value="CRS1_YhbY"/>
    <property type="match status" value="4"/>
</dbReference>
<evidence type="ECO:0000259" key="13">
    <source>
        <dbReference type="PROSITE" id="PS51295"/>
    </source>
</evidence>
<dbReference type="InterPro" id="IPR035920">
    <property type="entry name" value="YhbY-like_sf"/>
</dbReference>
<keyword evidence="3" id="KW-0934">Plastid</keyword>
<dbReference type="FunFam" id="3.30.110.60:FF:000003">
    <property type="entry name" value="CRM-domain containing factor CFM3B, chloroplastic"/>
    <property type="match status" value="1"/>
</dbReference>
<dbReference type="STRING" id="33114.A0A2G2XIC7"/>
<feature type="compositionally biased region" description="Basic and acidic residues" evidence="12">
    <location>
        <begin position="505"/>
        <end position="519"/>
    </location>
</feature>
<dbReference type="PANTHER" id="PTHR31846">
    <property type="entry name" value="CRS1 / YHBY (CRM) DOMAIN-CONTAINING PROTEIN"/>
    <property type="match status" value="1"/>
</dbReference>
<dbReference type="GO" id="GO:0000373">
    <property type="term" value="P:Group II intron splicing"/>
    <property type="evidence" value="ECO:0007669"/>
    <property type="project" value="UniProtKB-ARBA"/>
</dbReference>
<keyword evidence="15" id="KW-1185">Reference proteome</keyword>
<dbReference type="FunFam" id="3.30.110.60:FF:000002">
    <property type="entry name" value="CRS2-associated factor 1, chloroplastic"/>
    <property type="match status" value="2"/>
</dbReference>
<dbReference type="GO" id="GO:1990904">
    <property type="term" value="C:ribonucleoprotein complex"/>
    <property type="evidence" value="ECO:0007669"/>
    <property type="project" value="UniProtKB-KW"/>
</dbReference>
<evidence type="ECO:0000256" key="5">
    <source>
        <dbReference type="ARBA" id="ARBA00022737"/>
    </source>
</evidence>
<dbReference type="GO" id="GO:0006397">
    <property type="term" value="P:mRNA processing"/>
    <property type="evidence" value="ECO:0007669"/>
    <property type="project" value="UniProtKB-KW"/>
</dbReference>
<feature type="region of interest" description="Disordered" evidence="12">
    <location>
        <begin position="734"/>
        <end position="788"/>
    </location>
</feature>
<dbReference type="Gene3D" id="3.30.110.60">
    <property type="entry name" value="YhbY-like"/>
    <property type="match status" value="4"/>
</dbReference>
<name>A0A2G2XIC7_CAPBA</name>
<dbReference type="PANTHER" id="PTHR31846:SF20">
    <property type="entry name" value="CRM-DOMAIN CONTAINING FACTOR CFM2, CHLOROPLASTIC"/>
    <property type="match status" value="1"/>
</dbReference>
<evidence type="ECO:0000256" key="4">
    <source>
        <dbReference type="ARBA" id="ARBA00022664"/>
    </source>
</evidence>
<evidence type="ECO:0000256" key="7">
    <source>
        <dbReference type="ARBA" id="ARBA00022946"/>
    </source>
</evidence>
<gene>
    <name evidence="14" type="ORF">CQW23_05734</name>
</gene>
<feature type="region of interest" description="Disordered" evidence="12">
    <location>
        <begin position="867"/>
        <end position="888"/>
    </location>
</feature>
<keyword evidence="11" id="KW-0175">Coiled coil</keyword>
<dbReference type="SUPFAM" id="SSF75471">
    <property type="entry name" value="YhbY-like"/>
    <property type="match status" value="4"/>
</dbReference>
<keyword evidence="4" id="KW-0507">mRNA processing</keyword>
<proteinExistence type="predicted"/>
<keyword evidence="6 10" id="KW-0694">RNA-binding</keyword>
<dbReference type="Proteomes" id="UP000224567">
    <property type="component" value="Unassembled WGS sequence"/>
</dbReference>
<feature type="domain" description="CRM" evidence="13">
    <location>
        <begin position="158"/>
        <end position="254"/>
    </location>
</feature>
<evidence type="ECO:0000256" key="10">
    <source>
        <dbReference type="PROSITE-ProRule" id="PRU00626"/>
    </source>
</evidence>
<evidence type="ECO:0000313" key="14">
    <source>
        <dbReference type="EMBL" id="PHT57248.1"/>
    </source>
</evidence>
<keyword evidence="7" id="KW-0809">Transit peptide</keyword>
<dbReference type="EMBL" id="MLFT02000002">
    <property type="protein sequence ID" value="PHT57248.1"/>
    <property type="molecule type" value="Genomic_DNA"/>
</dbReference>
<evidence type="ECO:0000256" key="6">
    <source>
        <dbReference type="ARBA" id="ARBA00022884"/>
    </source>
</evidence>
<feature type="coiled-coil region" evidence="11">
    <location>
        <begin position="688"/>
        <end position="715"/>
    </location>
</feature>